<dbReference type="STRING" id="45351.A7RU71"/>
<dbReference type="PhylomeDB" id="A7RU71"/>
<dbReference type="PANTHER" id="PTHR44176:SF1">
    <property type="entry name" value="DNAJ HOMOLOG SUBFAMILY C MEMBER 25"/>
    <property type="match status" value="1"/>
</dbReference>
<dbReference type="eggNOG" id="KOG0722">
    <property type="taxonomic scope" value="Eukaryota"/>
</dbReference>
<dbReference type="Proteomes" id="UP000001593">
    <property type="component" value="Unassembled WGS sequence"/>
</dbReference>
<gene>
    <name evidence="7" type="ORF">NEMVEDRAFT_v1g93666</name>
</gene>
<comment type="subcellular location">
    <subcellularLocation>
        <location evidence="1">Membrane</location>
    </subcellularLocation>
</comment>
<dbReference type="OMA" id="WFWRYTV"/>
<dbReference type="InterPro" id="IPR044632">
    <property type="entry name" value="DNAJC25-like"/>
</dbReference>
<keyword evidence="2 6" id="KW-0812">Transmembrane</keyword>
<evidence type="ECO:0000256" key="4">
    <source>
        <dbReference type="ARBA" id="ARBA00023136"/>
    </source>
</evidence>
<dbReference type="AlphaFoldDB" id="A7RU71"/>
<keyword evidence="8" id="KW-1185">Reference proteome</keyword>
<keyword evidence="5" id="KW-0143">Chaperone</keyword>
<feature type="transmembrane region" description="Helical" evidence="6">
    <location>
        <begin position="36"/>
        <end position="57"/>
    </location>
</feature>
<dbReference type="GO" id="GO:0006457">
    <property type="term" value="P:protein folding"/>
    <property type="evidence" value="ECO:0000318"/>
    <property type="project" value="GO_Central"/>
</dbReference>
<evidence type="ECO:0000256" key="1">
    <source>
        <dbReference type="ARBA" id="ARBA00004370"/>
    </source>
</evidence>
<dbReference type="GO" id="GO:0005789">
    <property type="term" value="C:endoplasmic reticulum membrane"/>
    <property type="evidence" value="ECO:0000318"/>
    <property type="project" value="GO_Central"/>
</dbReference>
<evidence type="ECO:0000313" key="8">
    <source>
        <dbReference type="Proteomes" id="UP000001593"/>
    </source>
</evidence>
<name>A7RU71_NEMVE</name>
<organism evidence="7 8">
    <name type="scientific">Nematostella vectensis</name>
    <name type="common">Starlet sea anemone</name>
    <dbReference type="NCBI Taxonomy" id="45351"/>
    <lineage>
        <taxon>Eukaryota</taxon>
        <taxon>Metazoa</taxon>
        <taxon>Cnidaria</taxon>
        <taxon>Anthozoa</taxon>
        <taxon>Hexacorallia</taxon>
        <taxon>Actiniaria</taxon>
        <taxon>Edwardsiidae</taxon>
        <taxon>Nematostella</taxon>
    </lineage>
</organism>
<dbReference type="PANTHER" id="PTHR44176">
    <property type="entry name" value="DNAJ HOMOLOG SUBFAMILY C MEMBER 25"/>
    <property type="match status" value="1"/>
</dbReference>
<dbReference type="HOGENOM" id="CLU_055735_0_0_1"/>
<dbReference type="InParanoid" id="A7RU71"/>
<evidence type="ECO:0008006" key="9">
    <source>
        <dbReference type="Google" id="ProtNLM"/>
    </source>
</evidence>
<evidence type="ECO:0000313" key="7">
    <source>
        <dbReference type="EMBL" id="EDO44964.1"/>
    </source>
</evidence>
<dbReference type="EMBL" id="DS469539">
    <property type="protein sequence ID" value="EDO44964.1"/>
    <property type="molecule type" value="Genomic_DNA"/>
</dbReference>
<reference evidence="7 8" key="1">
    <citation type="journal article" date="2007" name="Science">
        <title>Sea anemone genome reveals ancestral eumetazoan gene repertoire and genomic organization.</title>
        <authorList>
            <person name="Putnam N.H."/>
            <person name="Srivastava M."/>
            <person name="Hellsten U."/>
            <person name="Dirks B."/>
            <person name="Chapman J."/>
            <person name="Salamov A."/>
            <person name="Terry A."/>
            <person name="Shapiro H."/>
            <person name="Lindquist E."/>
            <person name="Kapitonov V.V."/>
            <person name="Jurka J."/>
            <person name="Genikhovich G."/>
            <person name="Grigoriev I.V."/>
            <person name="Lucas S.M."/>
            <person name="Steele R.E."/>
            <person name="Finnerty J.R."/>
            <person name="Technau U."/>
            <person name="Martindale M.Q."/>
            <person name="Rokhsar D.S."/>
        </authorList>
    </citation>
    <scope>NUCLEOTIDE SEQUENCE [LARGE SCALE GENOMIC DNA]</scope>
    <source>
        <strain evidence="8">CH2 X CH6</strain>
    </source>
</reference>
<evidence type="ECO:0000256" key="6">
    <source>
        <dbReference type="SAM" id="Phobius"/>
    </source>
</evidence>
<evidence type="ECO:0000256" key="3">
    <source>
        <dbReference type="ARBA" id="ARBA00022989"/>
    </source>
</evidence>
<keyword evidence="3 6" id="KW-1133">Transmembrane helix</keyword>
<evidence type="ECO:0000256" key="2">
    <source>
        <dbReference type="ARBA" id="ARBA00022692"/>
    </source>
</evidence>
<sequence length="249" mass="30279">DPEQRNDYDYMLDHPEETYRHYYHYYRHRMAPKVDVRIVVAVSITIVSILQACYLHGWSRYNEAVQYALSVPKYRNKAIQKAHEDGLLNGLRKRGKRSKEEMKEEEESILRSVVESSLEIRGGHCKPSIMDVLWIRIVLFPYTLVMYITWLVRWYWKFTIKGEEYGDEEKIYIMRKNMGISSTQWEALEESQVEYFFKRELWVQHNFEEYKEEQEEEMRQKLAQNNKYKAYRRYMKKGGPGQMTFMEDE</sequence>
<proteinExistence type="predicted"/>
<keyword evidence="4 6" id="KW-0472">Membrane</keyword>
<protein>
    <recommendedName>
        <fullName evidence="9">DnaJ homolog subfamily C member 25 homolog</fullName>
    </recommendedName>
</protein>
<feature type="transmembrane region" description="Helical" evidence="6">
    <location>
        <begin position="133"/>
        <end position="152"/>
    </location>
</feature>
<feature type="non-terminal residue" evidence="7">
    <location>
        <position position="1"/>
    </location>
</feature>
<dbReference type="FunCoup" id="A7RU71">
    <property type="interactions" value="203"/>
</dbReference>
<evidence type="ECO:0000256" key="5">
    <source>
        <dbReference type="ARBA" id="ARBA00023186"/>
    </source>
</evidence>
<accession>A7RU71</accession>